<keyword evidence="3" id="KW-0964">Secreted</keyword>
<dbReference type="AlphaFoldDB" id="A0A7H9CJS8"/>
<keyword evidence="7" id="KW-0472">Membrane</keyword>
<keyword evidence="5" id="KW-0677">Repeat</keyword>
<comment type="subcellular location">
    <subcellularLocation>
        <location evidence="1">Membrane</location>
    </subcellularLocation>
    <subcellularLocation>
        <location evidence="2">Secreted</location>
    </subcellularLocation>
</comment>
<accession>A0A7H9CJS8</accession>
<evidence type="ECO:0000313" key="9">
    <source>
        <dbReference type="Proteomes" id="UP000509414"/>
    </source>
</evidence>
<name>A0A7H9CJS8_9BACT</name>
<reference evidence="8 9" key="1">
    <citation type="submission" date="2020-02" db="EMBL/GenBank/DDBJ databases">
        <title>Complete genome sequence of the novel Campylobacter species Candidatus Campylobacter infans.</title>
        <authorList>
            <person name="Duim B."/>
            <person name="Zomer A."/>
            <person name="van der Graaf L."/>
            <person name="Wagenaar J."/>
        </authorList>
    </citation>
    <scope>NUCLEOTIDE SEQUENCE [LARGE SCALE GENOMIC DNA]</scope>
    <source>
        <strain evidence="8 9">19S00001</strain>
    </source>
</reference>
<evidence type="ECO:0000256" key="7">
    <source>
        <dbReference type="ARBA" id="ARBA00023136"/>
    </source>
</evidence>
<dbReference type="Pfam" id="PF00353">
    <property type="entry name" value="HemolysinCabind"/>
    <property type="match status" value="3"/>
</dbReference>
<evidence type="ECO:0000256" key="5">
    <source>
        <dbReference type="ARBA" id="ARBA00022737"/>
    </source>
</evidence>
<keyword evidence="9" id="KW-1185">Reference proteome</keyword>
<keyword evidence="6" id="KW-0843">Virulence</keyword>
<dbReference type="InterPro" id="IPR003995">
    <property type="entry name" value="RTX_toxin_determinant-A"/>
</dbReference>
<dbReference type="KEGG" id="cinf:CINF_1055"/>
<dbReference type="PANTHER" id="PTHR38340">
    <property type="entry name" value="S-LAYER PROTEIN"/>
    <property type="match status" value="1"/>
</dbReference>
<dbReference type="Proteomes" id="UP000509414">
    <property type="component" value="Chromosome"/>
</dbReference>
<dbReference type="PRINTS" id="PR00313">
    <property type="entry name" value="CABNDNGRPT"/>
</dbReference>
<protein>
    <submittedName>
        <fullName evidence="8">Calcium-binding domain-containing protein</fullName>
    </submittedName>
</protein>
<dbReference type="InterPro" id="IPR018511">
    <property type="entry name" value="Hemolysin-typ_Ca-bd_CS"/>
</dbReference>
<keyword evidence="4" id="KW-0800">Toxin</keyword>
<dbReference type="GO" id="GO:0005509">
    <property type="term" value="F:calcium ion binding"/>
    <property type="evidence" value="ECO:0007669"/>
    <property type="project" value="InterPro"/>
</dbReference>
<evidence type="ECO:0000313" key="8">
    <source>
        <dbReference type="EMBL" id="QLI05555.1"/>
    </source>
</evidence>
<dbReference type="GO" id="GO:0005576">
    <property type="term" value="C:extracellular region"/>
    <property type="evidence" value="ECO:0007669"/>
    <property type="project" value="UniProtKB-SubCell"/>
</dbReference>
<evidence type="ECO:0000256" key="1">
    <source>
        <dbReference type="ARBA" id="ARBA00004370"/>
    </source>
</evidence>
<organism evidence="8 9">
    <name type="scientific">Candidatus Campylobacter infans</name>
    <dbReference type="NCBI Taxonomy" id="2561898"/>
    <lineage>
        <taxon>Bacteria</taxon>
        <taxon>Pseudomonadati</taxon>
        <taxon>Campylobacterota</taxon>
        <taxon>Epsilonproteobacteria</taxon>
        <taxon>Campylobacterales</taxon>
        <taxon>Campylobacteraceae</taxon>
        <taxon>Campylobacter</taxon>
    </lineage>
</organism>
<evidence type="ECO:0000256" key="4">
    <source>
        <dbReference type="ARBA" id="ARBA00022656"/>
    </source>
</evidence>
<dbReference type="PRINTS" id="PR01488">
    <property type="entry name" value="RTXTOXINA"/>
</dbReference>
<dbReference type="InterPro" id="IPR011049">
    <property type="entry name" value="Serralysin-like_metalloprot_C"/>
</dbReference>
<dbReference type="PANTHER" id="PTHR38340:SF1">
    <property type="entry name" value="S-LAYER PROTEIN"/>
    <property type="match status" value="1"/>
</dbReference>
<dbReference type="SUPFAM" id="SSF51120">
    <property type="entry name" value="beta-Roll"/>
    <property type="match status" value="2"/>
</dbReference>
<gene>
    <name evidence="8" type="ORF">CINF_1055</name>
</gene>
<proteinExistence type="predicted"/>
<dbReference type="Gene3D" id="2.150.10.10">
    <property type="entry name" value="Serralysin-like metalloprotease, C-terminal"/>
    <property type="match status" value="3"/>
</dbReference>
<dbReference type="GO" id="GO:0090729">
    <property type="term" value="F:toxin activity"/>
    <property type="evidence" value="ECO:0007669"/>
    <property type="project" value="UniProtKB-KW"/>
</dbReference>
<dbReference type="EMBL" id="CP049075">
    <property type="protein sequence ID" value="QLI05555.1"/>
    <property type="molecule type" value="Genomic_DNA"/>
</dbReference>
<dbReference type="PROSITE" id="PS00330">
    <property type="entry name" value="HEMOLYSIN_CALCIUM"/>
    <property type="match status" value="2"/>
</dbReference>
<dbReference type="GO" id="GO:0016020">
    <property type="term" value="C:membrane"/>
    <property type="evidence" value="ECO:0007669"/>
    <property type="project" value="UniProtKB-SubCell"/>
</dbReference>
<sequence>MENNQTTAKTMLKQENDNSIKDTVKNTLNVIDAGLGSVIDNFKNLYGEIEGTKAFELAKSSKLLLLDFTLSYDKNKDIEHNIAHYVGNFIQGASIVAVGTYFGSGILVTTASTLAAIKISDILKENFGFELGNYTEKIYDNVSKEIGDTAKLNTQELEGLANMINNGDNSALLYPKKSGSDYNDSSNSVVDMLRTMYLLAKSGYDTTKLLIDKSKQSGLFDKLVANLGDFVVNGHSLGGDTLNISLYDPIALDLNNNGKIDTLSLENGVFFDHNGDKIAFKSSWVNSSDGILARDIDGDGKITSGAELFGNFTKLKNGELAKNGAQALKDLDDNNDGIFDSNDKAFNEILVWQDKNSDGISQKNELKTLNEHNIKSIDLEFMADNTALDKDNKQILIGSFSTNISNESKNNLASDIDFSVDTIQRNILDDTDGIIKGTGFVRNFNLSLSDEIKNAYESYKALNTKQQQLSNVETLVNLWAKTAKQYKEIDNPIQKAKINISSVASGTTSSGINEAIKRANNNEITINDEILSNEGNIITSNENAPNSKSLTPGQALALYEFKISDTDSAKIKELATKAAVVSVFSGKENKVLYVSSNEEVKSAIQSIEKAYDSIISYVYKSLLVSTRLDKYAKNIEVNMALNDDDTYEFALNFDKVAMQFKENLQTSAADALIDYIEFNAIYNDKNLKKAVESMLIKQAIENKEFLESLALLDEEQKSIILNTTQKILAQNIVTDTEYLTQITNNLNIKILKAGDDNSRLNGLYSNDVLLGGNGKDYLYGENGDDILIGGSGNDYLNGSRGNDTYVFGKNWGVDSIYNYDSYRINDDSKDIIEFKDGIKLSDLSFSSNSNYDLIITQGNNKIIAEYALGDNYYKIDKVRFDDNTELSFADLRKLVLQGKDSTQNLYGFMDVENTVNAGSGNNYVYGNSKDDILNGEDGDDRIYGGNGNDTLDGGNGKDYLYGENGDDILIGGSGNDYLNGSRGNDTYVFGKNWGSR</sequence>
<evidence type="ECO:0000256" key="6">
    <source>
        <dbReference type="ARBA" id="ARBA00023026"/>
    </source>
</evidence>
<dbReference type="InterPro" id="IPR001343">
    <property type="entry name" value="Hemolysn_Ca-bd"/>
</dbReference>
<evidence type="ECO:0000256" key="2">
    <source>
        <dbReference type="ARBA" id="ARBA00004613"/>
    </source>
</evidence>
<dbReference type="RefSeq" id="WP_179974761.1">
    <property type="nucleotide sequence ID" value="NZ_CP049075.1"/>
</dbReference>
<evidence type="ECO:0000256" key="3">
    <source>
        <dbReference type="ARBA" id="ARBA00022525"/>
    </source>
</evidence>
<dbReference type="InterPro" id="IPR050557">
    <property type="entry name" value="RTX_toxin/Mannuronan_C5-epim"/>
</dbReference>